<feature type="signal peptide" evidence="5">
    <location>
        <begin position="1"/>
        <end position="19"/>
    </location>
</feature>
<name>A0A6G1L0R5_9PEZI</name>
<accession>A0A6G1L0R5</accession>
<evidence type="ECO:0000313" key="7">
    <source>
        <dbReference type="EMBL" id="KAF2766280.1"/>
    </source>
</evidence>
<dbReference type="PROSITE" id="PS51782">
    <property type="entry name" value="LYSM"/>
    <property type="match status" value="1"/>
</dbReference>
<dbReference type="PANTHER" id="PTHR34997:SF1">
    <property type="entry name" value="PEPTIDOGLYCAN-BINDING LYSIN DOMAIN"/>
    <property type="match status" value="1"/>
</dbReference>
<dbReference type="InterPro" id="IPR001223">
    <property type="entry name" value="Glyco_hydro18_cat"/>
</dbReference>
<organism evidence="7 8">
    <name type="scientific">Teratosphaeria nubilosa</name>
    <dbReference type="NCBI Taxonomy" id="161662"/>
    <lineage>
        <taxon>Eukaryota</taxon>
        <taxon>Fungi</taxon>
        <taxon>Dikarya</taxon>
        <taxon>Ascomycota</taxon>
        <taxon>Pezizomycotina</taxon>
        <taxon>Dothideomycetes</taxon>
        <taxon>Dothideomycetidae</taxon>
        <taxon>Mycosphaerellales</taxon>
        <taxon>Teratosphaeriaceae</taxon>
        <taxon>Teratosphaeria</taxon>
    </lineage>
</organism>
<keyword evidence="8" id="KW-1185">Reference proteome</keyword>
<dbReference type="CDD" id="cd00118">
    <property type="entry name" value="LysM"/>
    <property type="match status" value="1"/>
</dbReference>
<evidence type="ECO:0000256" key="5">
    <source>
        <dbReference type="SAM" id="SignalP"/>
    </source>
</evidence>
<protein>
    <recommendedName>
        <fullName evidence="6">LysM domain-containing protein</fullName>
    </recommendedName>
</protein>
<dbReference type="PANTHER" id="PTHR34997">
    <property type="entry name" value="AM15"/>
    <property type="match status" value="1"/>
</dbReference>
<dbReference type="SUPFAM" id="SSF51445">
    <property type="entry name" value="(Trans)glycosidases"/>
    <property type="match status" value="1"/>
</dbReference>
<keyword evidence="5" id="KW-0732">Signal</keyword>
<evidence type="ECO:0000259" key="6">
    <source>
        <dbReference type="PROSITE" id="PS51782"/>
    </source>
</evidence>
<dbReference type="EMBL" id="ML995874">
    <property type="protein sequence ID" value="KAF2766280.1"/>
    <property type="molecule type" value="Genomic_DNA"/>
</dbReference>
<keyword evidence="2" id="KW-0147">Chitin-binding</keyword>
<feature type="chain" id="PRO_5026246579" description="LysM domain-containing protein" evidence="5">
    <location>
        <begin position="20"/>
        <end position="746"/>
    </location>
</feature>
<feature type="region of interest" description="Disordered" evidence="4">
    <location>
        <begin position="508"/>
        <end position="527"/>
    </location>
</feature>
<dbReference type="Gene3D" id="3.20.20.80">
    <property type="entry name" value="Glycosidases"/>
    <property type="match status" value="1"/>
</dbReference>
<evidence type="ECO:0000313" key="8">
    <source>
        <dbReference type="Proteomes" id="UP000799436"/>
    </source>
</evidence>
<evidence type="ECO:0000256" key="3">
    <source>
        <dbReference type="ARBA" id="ARBA00023026"/>
    </source>
</evidence>
<dbReference type="InterPro" id="IPR017853">
    <property type="entry name" value="GH"/>
</dbReference>
<dbReference type="Pfam" id="PF00704">
    <property type="entry name" value="Glyco_hydro_18"/>
    <property type="match status" value="1"/>
</dbReference>
<dbReference type="SUPFAM" id="SSF54556">
    <property type="entry name" value="Chitinase insertion domain"/>
    <property type="match status" value="1"/>
</dbReference>
<proteinExistence type="inferred from homology"/>
<dbReference type="Gene3D" id="3.10.350.10">
    <property type="entry name" value="LysM domain"/>
    <property type="match status" value="3"/>
</dbReference>
<sequence>MFHQVVGVLGALIMTQAAAQFSLYPTIDPTTLADAFNISSGCLAALNTTVQCDQTLLTMAGAVDNYLWDIDNVTALCAQDCLSSAQDWYRTVYSNCTDDILTFSGKQIPAYTVPGRTLDGLNIACLTPTTNISTDAGVAASILTAYNETNSTDDGTSTSKRQSSTSGYCLIDSYDCVGSDIIRPDCSLSANQNEPQCLDPTNVTDYNQRISNLYSNDLLCSTCFINTFFLRLASPYLPDLDYSDYLVEQYYDIIEVCANNQMPDLIIRLTPDYSDAPGYFNGQPVNSTLQPFIDGSTAILPDATTTDNGTDSNATCTGQTLTYSQLNEVATTFGNSGSSNFCDASSAAFTVTSGDLYQAFGNYGCDISDANDTTATWCVPKGCSIYSVSVDSTWYGTPKVAHGQQERGGGDGSSTGNQTVTGAGNPVVSVAAGGSAPSPTQSGIVSDCVLYSNASAGDTCYIFEQEHHITAAEFYLWNSVLGDAGAYCSTQFWSGYWYGIGIEASQPTPSATPTSVSSGQAAPTPTQSGIVSNCDKYAKTSSGDTCAGFAADQGIGTAQLYTWNTQLGAQGQNCSTEFWAGYYYCVDAPTTTSVTSSPTSTAFFEAASGDTCSGFAQENQISADQLYEWNTQLGLDGQNCSTQFWAGYYSLHSSNTPNGVCQFTGGARAGSCSKASGILDYQEIADIVSQNKLTPKWDKTAAVKYITWDSDQWVSYDDSDTFAQKRDFANSRCLGGLMVWAVDQVN</sequence>
<dbReference type="InterPro" id="IPR052210">
    <property type="entry name" value="LysM1-like"/>
</dbReference>
<evidence type="ECO:0000256" key="2">
    <source>
        <dbReference type="ARBA" id="ARBA00022669"/>
    </source>
</evidence>
<reference evidence="7" key="1">
    <citation type="journal article" date="2020" name="Stud. Mycol.">
        <title>101 Dothideomycetes genomes: a test case for predicting lifestyles and emergence of pathogens.</title>
        <authorList>
            <person name="Haridas S."/>
            <person name="Albert R."/>
            <person name="Binder M."/>
            <person name="Bloem J."/>
            <person name="Labutti K."/>
            <person name="Salamov A."/>
            <person name="Andreopoulos B."/>
            <person name="Baker S."/>
            <person name="Barry K."/>
            <person name="Bills G."/>
            <person name="Bluhm B."/>
            <person name="Cannon C."/>
            <person name="Castanera R."/>
            <person name="Culley D."/>
            <person name="Daum C."/>
            <person name="Ezra D."/>
            <person name="Gonzalez J."/>
            <person name="Henrissat B."/>
            <person name="Kuo A."/>
            <person name="Liang C."/>
            <person name="Lipzen A."/>
            <person name="Lutzoni F."/>
            <person name="Magnuson J."/>
            <person name="Mondo S."/>
            <person name="Nolan M."/>
            <person name="Ohm R."/>
            <person name="Pangilinan J."/>
            <person name="Park H.-J."/>
            <person name="Ramirez L."/>
            <person name="Alfaro M."/>
            <person name="Sun H."/>
            <person name="Tritt A."/>
            <person name="Yoshinaga Y."/>
            <person name="Zwiers L.-H."/>
            <person name="Turgeon B."/>
            <person name="Goodwin S."/>
            <person name="Spatafora J."/>
            <person name="Crous P."/>
            <person name="Grigoriev I."/>
        </authorList>
    </citation>
    <scope>NUCLEOTIDE SEQUENCE</scope>
    <source>
        <strain evidence="7">CBS 116005</strain>
    </source>
</reference>
<dbReference type="GO" id="GO:0005975">
    <property type="term" value="P:carbohydrate metabolic process"/>
    <property type="evidence" value="ECO:0007669"/>
    <property type="project" value="InterPro"/>
</dbReference>
<dbReference type="InterPro" id="IPR018392">
    <property type="entry name" value="LysM"/>
</dbReference>
<dbReference type="Proteomes" id="UP000799436">
    <property type="component" value="Unassembled WGS sequence"/>
</dbReference>
<dbReference type="InterPro" id="IPR029070">
    <property type="entry name" value="Chitinase_insertion_sf"/>
</dbReference>
<evidence type="ECO:0000256" key="1">
    <source>
        <dbReference type="ARBA" id="ARBA00008682"/>
    </source>
</evidence>
<feature type="compositionally biased region" description="Low complexity" evidence="4">
    <location>
        <begin position="508"/>
        <end position="518"/>
    </location>
</feature>
<feature type="domain" description="LysM" evidence="6">
    <location>
        <begin position="536"/>
        <end position="586"/>
    </location>
</feature>
<gene>
    <name evidence="7" type="ORF">EJ03DRAFT_345213</name>
</gene>
<dbReference type="InterPro" id="IPR036779">
    <property type="entry name" value="LysM_dom_sf"/>
</dbReference>
<dbReference type="OrthoDB" id="5985073at2759"/>
<comment type="similarity">
    <text evidence="1">Belongs to the glycosyl hydrolase 18 family. Chitinase class V subfamily.</text>
</comment>
<dbReference type="AlphaFoldDB" id="A0A6G1L0R5"/>
<feature type="region of interest" description="Disordered" evidence="4">
    <location>
        <begin position="399"/>
        <end position="421"/>
    </location>
</feature>
<dbReference type="GO" id="GO:0008061">
    <property type="term" value="F:chitin binding"/>
    <property type="evidence" value="ECO:0007669"/>
    <property type="project" value="UniProtKB-KW"/>
</dbReference>
<keyword evidence="3" id="KW-0843">Virulence</keyword>
<evidence type="ECO:0000256" key="4">
    <source>
        <dbReference type="SAM" id="MobiDB-lite"/>
    </source>
</evidence>
<dbReference type="Gene3D" id="3.10.50.10">
    <property type="match status" value="1"/>
</dbReference>